<sequence length="80" mass="9754">MNIHSFIILHEKSKQRQLFFGITRNSFRLLRRRRPAGKAAGHQIIRLFIINEIYFPRNSVILARLYPKHRWIFPRGLWLK</sequence>
<dbReference type="Proteomes" id="UP000239549">
    <property type="component" value="Unassembled WGS sequence"/>
</dbReference>
<evidence type="ECO:0000313" key="2">
    <source>
        <dbReference type="Proteomes" id="UP000239549"/>
    </source>
</evidence>
<protein>
    <submittedName>
        <fullName evidence="1">Uncharacterized protein</fullName>
    </submittedName>
</protein>
<name>A0A2L2XGU1_9FIRM</name>
<accession>A0A2L2XGU1</accession>
<organism evidence="1 2">
    <name type="scientific">Desulfocucumis palustris</name>
    <dbReference type="NCBI Taxonomy" id="1898651"/>
    <lineage>
        <taxon>Bacteria</taxon>
        <taxon>Bacillati</taxon>
        <taxon>Bacillota</taxon>
        <taxon>Clostridia</taxon>
        <taxon>Eubacteriales</taxon>
        <taxon>Desulfocucumaceae</taxon>
        <taxon>Desulfocucumis</taxon>
    </lineage>
</organism>
<dbReference type="EMBL" id="BFAV01000157">
    <property type="protein sequence ID" value="GBF35214.1"/>
    <property type="molecule type" value="Genomic_DNA"/>
</dbReference>
<comment type="caution">
    <text evidence="1">The sequence shown here is derived from an EMBL/GenBank/DDBJ whole genome shotgun (WGS) entry which is preliminary data.</text>
</comment>
<dbReference type="AlphaFoldDB" id="A0A2L2XGU1"/>
<gene>
    <name evidence="1" type="ORF">DCCM_4337</name>
</gene>
<proteinExistence type="predicted"/>
<reference evidence="2" key="1">
    <citation type="submission" date="2018-02" db="EMBL/GenBank/DDBJ databases">
        <title>Genome sequence of Desulfocucumis palustris strain NAW-5.</title>
        <authorList>
            <person name="Watanabe M."/>
            <person name="Kojima H."/>
            <person name="Fukui M."/>
        </authorList>
    </citation>
    <scope>NUCLEOTIDE SEQUENCE [LARGE SCALE GENOMIC DNA]</scope>
    <source>
        <strain evidence="2">NAW-5</strain>
    </source>
</reference>
<evidence type="ECO:0000313" key="1">
    <source>
        <dbReference type="EMBL" id="GBF35214.1"/>
    </source>
</evidence>
<keyword evidence="2" id="KW-1185">Reference proteome</keyword>